<accession>A0A072MXX3</accession>
<dbReference type="CDD" id="cd02440">
    <property type="entry name" value="AdoMet_MTases"/>
    <property type="match status" value="1"/>
</dbReference>
<dbReference type="AlphaFoldDB" id="A0A072MXX3"/>
<dbReference type="InterPro" id="IPR029063">
    <property type="entry name" value="SAM-dependent_MTases_sf"/>
</dbReference>
<keyword evidence="2" id="KW-1185">Reference proteome</keyword>
<dbReference type="Pfam" id="PF07021">
    <property type="entry name" value="MetW"/>
    <property type="match status" value="1"/>
</dbReference>
<gene>
    <name evidence="1" type="ORF">D777_03450</name>
</gene>
<dbReference type="Gene3D" id="3.40.50.150">
    <property type="entry name" value="Vaccinia Virus protein VP39"/>
    <property type="match status" value="1"/>
</dbReference>
<evidence type="ECO:0000313" key="2">
    <source>
        <dbReference type="Proteomes" id="UP000035057"/>
    </source>
</evidence>
<proteinExistence type="predicted"/>
<dbReference type="STRING" id="1137280.D777_03450"/>
<name>A0A072MXX3_9GAMM</name>
<evidence type="ECO:0000313" key="1">
    <source>
        <dbReference type="EMBL" id="KEF30274.1"/>
    </source>
</evidence>
<dbReference type="EMBL" id="ANIE01000009">
    <property type="protein sequence ID" value="KEF30274.1"/>
    <property type="molecule type" value="Genomic_DNA"/>
</dbReference>
<dbReference type="InterPro" id="IPR010743">
    <property type="entry name" value="Methionine_synth_MetW"/>
</dbReference>
<comment type="caution">
    <text evidence="1">The sequence shown here is derived from an EMBL/GenBank/DDBJ whole genome shotgun (WGS) entry which is preliminary data.</text>
</comment>
<dbReference type="NCBIfam" id="TIGR02081">
    <property type="entry name" value="metW"/>
    <property type="match status" value="1"/>
</dbReference>
<dbReference type="PANTHER" id="PTHR43591:SF110">
    <property type="entry name" value="RHODANESE DOMAIN-CONTAINING PROTEIN"/>
    <property type="match status" value="1"/>
</dbReference>
<dbReference type="Proteomes" id="UP000035057">
    <property type="component" value="Unassembled WGS sequence"/>
</dbReference>
<dbReference type="PANTHER" id="PTHR43591">
    <property type="entry name" value="METHYLTRANSFERASE"/>
    <property type="match status" value="1"/>
</dbReference>
<protein>
    <submittedName>
        <fullName evidence="1">Methionine biosynthesis protein MetW</fullName>
    </submittedName>
</protein>
<dbReference type="OrthoDB" id="9792690at2"/>
<dbReference type="SUPFAM" id="SSF53335">
    <property type="entry name" value="S-adenosyl-L-methionine-dependent methyltransferases"/>
    <property type="match status" value="1"/>
</dbReference>
<organism evidence="1 2">
    <name type="scientific">Marinobacter nitratireducens</name>
    <dbReference type="NCBI Taxonomy" id="1137280"/>
    <lineage>
        <taxon>Bacteria</taxon>
        <taxon>Pseudomonadati</taxon>
        <taxon>Pseudomonadota</taxon>
        <taxon>Gammaproteobacteria</taxon>
        <taxon>Pseudomonadales</taxon>
        <taxon>Marinobacteraceae</taxon>
        <taxon>Marinobacter</taxon>
    </lineage>
</organism>
<sequence length="201" mass="23055">MRPDLDIIQQWIRPGYHVLDLGCGDGTLLDYLQRERGASGFGLEINPDHITTCMGRGVAVIEQNLDTQGLGNFDDGSFDVVLMTQALQAVRRPDKVLDEMLRVGREGIVTFPNFAHWRLRWGLALSGRMPESDALPYKWYNTPNIRLCTFKDFEALCRQKGIRITSRRVVDGQHQNSWLARLWPNLLGEIAIYRITRENEQ</sequence>
<dbReference type="RefSeq" id="WP_036134263.1">
    <property type="nucleotide sequence ID" value="NZ_ANIE01000009.1"/>
</dbReference>
<dbReference type="PATRIC" id="fig|1137280.3.peg.3268"/>
<reference evidence="1 2" key="1">
    <citation type="submission" date="2012-12" db="EMBL/GenBank/DDBJ databases">
        <title>Genome assembly of Marinobacter sp. AK21.</title>
        <authorList>
            <person name="Khatri I."/>
            <person name="Kumar R."/>
            <person name="Vaidya B."/>
            <person name="Subramanian S."/>
            <person name="Pinnaka A."/>
        </authorList>
    </citation>
    <scope>NUCLEOTIDE SEQUENCE [LARGE SCALE GENOMIC DNA]</scope>
    <source>
        <strain evidence="1 2">AK21</strain>
    </source>
</reference>